<keyword evidence="3" id="KW-1185">Reference proteome</keyword>
<protein>
    <submittedName>
        <fullName evidence="2">DUF4258 domain-containing protein</fullName>
    </submittedName>
</protein>
<dbReference type="AlphaFoldDB" id="A0A3P1B769"/>
<organism evidence="2 3">
    <name type="scientific">Paenimyroides viscosum</name>
    <dbReference type="NCBI Taxonomy" id="2488729"/>
    <lineage>
        <taxon>Bacteria</taxon>
        <taxon>Pseudomonadati</taxon>
        <taxon>Bacteroidota</taxon>
        <taxon>Flavobacteriia</taxon>
        <taxon>Flavobacteriales</taxon>
        <taxon>Flavobacteriaceae</taxon>
        <taxon>Paenimyroides</taxon>
    </lineage>
</organism>
<keyword evidence="1" id="KW-0472">Membrane</keyword>
<proteinExistence type="predicted"/>
<reference evidence="2 3" key="1">
    <citation type="submission" date="2018-11" db="EMBL/GenBank/DDBJ databases">
        <title>Flavobacterium sp. nov., YIM 102796 draft genome.</title>
        <authorList>
            <person name="Li G."/>
            <person name="Jiang Y."/>
        </authorList>
    </citation>
    <scope>NUCLEOTIDE SEQUENCE [LARGE SCALE GENOMIC DNA]</scope>
    <source>
        <strain evidence="2 3">YIM 102796</strain>
    </source>
</reference>
<dbReference type="EMBL" id="RQTJ01000001">
    <property type="protein sequence ID" value="RRA96946.1"/>
    <property type="molecule type" value="Genomic_DNA"/>
</dbReference>
<sequence length="126" mass="14504">MKFSQRLAYYLLGLLIGGIIVFYFFDAKDTQFCYLPNCRVLKDLRTKPITISDKAQISFNDSLINMNDIRMCLTHGDVDFDKSNVMEQGGKLYVIEGQNTKKEAITVEMINYGEKVLIKDVYPTKK</sequence>
<feature type="transmembrane region" description="Helical" evidence="1">
    <location>
        <begin position="7"/>
        <end position="25"/>
    </location>
</feature>
<evidence type="ECO:0000313" key="3">
    <source>
        <dbReference type="Proteomes" id="UP000268372"/>
    </source>
</evidence>
<accession>A0A3P1B769</accession>
<name>A0A3P1B769_9FLAO</name>
<dbReference type="Proteomes" id="UP000268372">
    <property type="component" value="Unassembled WGS sequence"/>
</dbReference>
<gene>
    <name evidence="2" type="ORF">EG242_00010</name>
</gene>
<evidence type="ECO:0000256" key="1">
    <source>
        <dbReference type="SAM" id="Phobius"/>
    </source>
</evidence>
<keyword evidence="1" id="KW-1133">Transmembrane helix</keyword>
<keyword evidence="1" id="KW-0812">Transmembrane</keyword>
<comment type="caution">
    <text evidence="2">The sequence shown here is derived from an EMBL/GenBank/DDBJ whole genome shotgun (WGS) entry which is preliminary data.</text>
</comment>
<dbReference type="OrthoDB" id="1466970at2"/>
<evidence type="ECO:0000313" key="2">
    <source>
        <dbReference type="EMBL" id="RRA96946.1"/>
    </source>
</evidence>
<dbReference type="RefSeq" id="WP_124897881.1">
    <property type="nucleotide sequence ID" value="NZ_RQTJ01000001.1"/>
</dbReference>